<feature type="compositionally biased region" description="Basic and acidic residues" evidence="1">
    <location>
        <begin position="304"/>
        <end position="314"/>
    </location>
</feature>
<gene>
    <name evidence="2" type="ORF">GYMLUDRAFT_60170</name>
</gene>
<feature type="region of interest" description="Disordered" evidence="1">
    <location>
        <begin position="509"/>
        <end position="531"/>
    </location>
</feature>
<evidence type="ECO:0000256" key="1">
    <source>
        <dbReference type="SAM" id="MobiDB-lite"/>
    </source>
</evidence>
<feature type="region of interest" description="Disordered" evidence="1">
    <location>
        <begin position="339"/>
        <end position="395"/>
    </location>
</feature>
<accession>A0A0D0CL37</accession>
<feature type="region of interest" description="Disordered" evidence="1">
    <location>
        <begin position="247"/>
        <end position="269"/>
    </location>
</feature>
<dbReference type="HOGENOM" id="CLU_358639_0_0_1"/>
<protein>
    <submittedName>
        <fullName evidence="2">Uncharacterized protein</fullName>
    </submittedName>
</protein>
<name>A0A0D0CL37_9AGAR</name>
<feature type="compositionally biased region" description="Basic and acidic residues" evidence="1">
    <location>
        <begin position="363"/>
        <end position="384"/>
    </location>
</feature>
<reference evidence="2 3" key="1">
    <citation type="submission" date="2014-04" db="EMBL/GenBank/DDBJ databases">
        <title>Evolutionary Origins and Diversification of the Mycorrhizal Mutualists.</title>
        <authorList>
            <consortium name="DOE Joint Genome Institute"/>
            <consortium name="Mycorrhizal Genomics Consortium"/>
            <person name="Kohler A."/>
            <person name="Kuo A."/>
            <person name="Nagy L.G."/>
            <person name="Floudas D."/>
            <person name="Copeland A."/>
            <person name="Barry K.W."/>
            <person name="Cichocki N."/>
            <person name="Veneault-Fourrey C."/>
            <person name="LaButti K."/>
            <person name="Lindquist E.A."/>
            <person name="Lipzen A."/>
            <person name="Lundell T."/>
            <person name="Morin E."/>
            <person name="Murat C."/>
            <person name="Riley R."/>
            <person name="Ohm R."/>
            <person name="Sun H."/>
            <person name="Tunlid A."/>
            <person name="Henrissat B."/>
            <person name="Grigoriev I.V."/>
            <person name="Hibbett D.S."/>
            <person name="Martin F."/>
        </authorList>
    </citation>
    <scope>NUCLEOTIDE SEQUENCE [LARGE SCALE GENOMIC DNA]</scope>
    <source>
        <strain evidence="2 3">FD-317 M1</strain>
    </source>
</reference>
<dbReference type="EMBL" id="KN834780">
    <property type="protein sequence ID" value="KIK59237.1"/>
    <property type="molecule type" value="Genomic_DNA"/>
</dbReference>
<feature type="compositionally biased region" description="Polar residues" evidence="1">
    <location>
        <begin position="470"/>
        <end position="480"/>
    </location>
</feature>
<feature type="compositionally biased region" description="Basic residues" evidence="1">
    <location>
        <begin position="514"/>
        <end position="525"/>
    </location>
</feature>
<organism evidence="2 3">
    <name type="scientific">Collybiopsis luxurians FD-317 M1</name>
    <dbReference type="NCBI Taxonomy" id="944289"/>
    <lineage>
        <taxon>Eukaryota</taxon>
        <taxon>Fungi</taxon>
        <taxon>Dikarya</taxon>
        <taxon>Basidiomycota</taxon>
        <taxon>Agaricomycotina</taxon>
        <taxon>Agaricomycetes</taxon>
        <taxon>Agaricomycetidae</taxon>
        <taxon>Agaricales</taxon>
        <taxon>Marasmiineae</taxon>
        <taxon>Omphalotaceae</taxon>
        <taxon>Collybiopsis</taxon>
        <taxon>Collybiopsis luxurians</taxon>
    </lineage>
</organism>
<feature type="compositionally biased region" description="Basic and acidic residues" evidence="1">
    <location>
        <begin position="482"/>
        <end position="492"/>
    </location>
</feature>
<dbReference type="OrthoDB" id="3062477at2759"/>
<dbReference type="AlphaFoldDB" id="A0A0D0CL37"/>
<feature type="region of interest" description="Disordered" evidence="1">
    <location>
        <begin position="295"/>
        <end position="319"/>
    </location>
</feature>
<dbReference type="Proteomes" id="UP000053593">
    <property type="component" value="Unassembled WGS sequence"/>
</dbReference>
<evidence type="ECO:0000313" key="3">
    <source>
        <dbReference type="Proteomes" id="UP000053593"/>
    </source>
</evidence>
<feature type="region of interest" description="Disordered" evidence="1">
    <location>
        <begin position="470"/>
        <end position="492"/>
    </location>
</feature>
<keyword evidence="3" id="KW-1185">Reference proteome</keyword>
<evidence type="ECO:0000313" key="2">
    <source>
        <dbReference type="EMBL" id="KIK59237.1"/>
    </source>
</evidence>
<feature type="region of interest" description="Disordered" evidence="1">
    <location>
        <begin position="119"/>
        <end position="156"/>
    </location>
</feature>
<proteinExistence type="predicted"/>
<sequence>MRHSGMAADLAMFKSDEEKNTVRSSREPVGSYNTGYFLHPATVLIPLCILLLAQKSCILVLNPQLKVVITEEIRNTLAQKITTLTMHIQIKMSELTAATSQAGRRTRQKNIDKMKGELAEAQEAWNRSNVEEAPKRPSSPLSKCPNEVQDPGTGSRALTLMSDGLTTHTEPNPNVSALVPQAQVVAHDFMYPNKDRGGIEESEQAQETPSLAEVGQSLMTDTPRAVSRSILETERQASMVIANLDHAISGSPQDPHLQDSQHPAHSRVEGYISSAQSIWKPELLKLLSPVGIADEGPKNSGSAGDERQSVEKGPKHPIATEEASDVLKGYEQVLPKPLSPVQTVDKSPKHSAPTADSQAAGEGPEHPVPIEHTSDMRKDDEKQAADGIATESPASELIPNACEDKMKPAPVEHLQQTPLGVMATATVLMTMDNPTLEEVKTEEAKMEEMQMLEQEGNVKQQDDGQAITLSDGQLRANSTGKRPRDPDSSGRLIDLKCENIRLTCFEEGSNEQKKTKKLKSQKSRGAKATDEIQNLDDDDFIVKDNVVDPNAEYVEVDGSKDEDEDEDNKEKLITKLRWKPKEKYSWKESAQKAMTKKWKEKGLEAWKNWCLNPVKNPIPANIRSKARSVSEYCPELATTCYDLSLQILTSEVGTTQCLAHSFSQDWMQNDQIGCIKGYQATGIPQQAVAAKKDPGKGFLHCGCRINTALMELYFYKTGKIPCEKTNPDGTPVEVPIVESWCGSQLMPRHRVLIFKQIAEEMAWSLDCIWQRRENDQGQWIVPISAIERQKTHLARQITRIKWLEAREKVEKAQAAQMDIDG</sequence>